<evidence type="ECO:0000313" key="6">
    <source>
        <dbReference type="Proteomes" id="UP000694851"/>
    </source>
</evidence>
<dbReference type="GO" id="GO:0005886">
    <property type="term" value="C:plasma membrane"/>
    <property type="evidence" value="ECO:0007669"/>
    <property type="project" value="TreeGrafter"/>
</dbReference>
<dbReference type="AlphaFoldDB" id="A0A8B7QEL3"/>
<sequence length="265" mass="28528">MHRKATTLRGRARPGGRSGDAIPTPGNSTGTCTQVQPPPRGTLQVLHGDGTAVGTVIVFRCPTGHQMVGSSLLTCAWKESFAAWSSGTPVCKSMIAHETFGFKVAIIASIVSCAIILLMSMAFLTCCLLKCVNRNEQRRLDRTAQLWLQLRGEDLETVQAAYLGLKGLSNNNGSDSRSQPGQAHDNHSFTTWARAWGQWGCGDLEGTQELAGVARGMEKDLWTPSSPACSPWAQVMVHTANPGQTLPAPRPTVGMPRQPMTHIPR</sequence>
<feature type="domain" description="Sushi" evidence="5">
    <location>
        <begin position="30"/>
        <end position="93"/>
    </location>
</feature>
<evidence type="ECO:0000256" key="2">
    <source>
        <dbReference type="PROSITE-ProRule" id="PRU00302"/>
    </source>
</evidence>
<evidence type="ECO:0000256" key="1">
    <source>
        <dbReference type="ARBA" id="ARBA00023157"/>
    </source>
</evidence>
<comment type="caution">
    <text evidence="2">Lacks conserved residue(s) required for the propagation of feature annotation.</text>
</comment>
<dbReference type="CDD" id="cd00033">
    <property type="entry name" value="CCP"/>
    <property type="match status" value="1"/>
</dbReference>
<evidence type="ECO:0000256" key="4">
    <source>
        <dbReference type="SAM" id="Phobius"/>
    </source>
</evidence>
<proteinExistence type="predicted"/>
<keyword evidence="1 2" id="KW-1015">Disulfide bond</keyword>
<protein>
    <submittedName>
        <fullName evidence="7">Sushi domain-containing protein 3 isoform X1</fullName>
    </submittedName>
</protein>
<dbReference type="GeneID" id="109375542"/>
<keyword evidence="4" id="KW-1133">Transmembrane helix</keyword>
<dbReference type="RefSeq" id="XP_019486502.1">
    <property type="nucleotide sequence ID" value="XM_019630957.1"/>
</dbReference>
<dbReference type="SUPFAM" id="SSF57535">
    <property type="entry name" value="Complement control module/SCR domain"/>
    <property type="match status" value="1"/>
</dbReference>
<gene>
    <name evidence="7" type="primary">SUSD3</name>
</gene>
<name>A0A8B7QEL3_HIPAR</name>
<dbReference type="Gene3D" id="2.10.70.10">
    <property type="entry name" value="Complement Module, domain 1"/>
    <property type="match status" value="1"/>
</dbReference>
<dbReference type="CTD" id="203328"/>
<feature type="compositionally biased region" description="Polar residues" evidence="3">
    <location>
        <begin position="25"/>
        <end position="35"/>
    </location>
</feature>
<keyword evidence="4" id="KW-0472">Membrane</keyword>
<feature type="transmembrane region" description="Helical" evidence="4">
    <location>
        <begin position="102"/>
        <end position="124"/>
    </location>
</feature>
<evidence type="ECO:0000313" key="7">
    <source>
        <dbReference type="RefSeq" id="XP_019486502.1"/>
    </source>
</evidence>
<reference evidence="7" key="1">
    <citation type="submission" date="2025-08" db="UniProtKB">
        <authorList>
            <consortium name="RefSeq"/>
        </authorList>
    </citation>
    <scope>IDENTIFICATION</scope>
    <source>
        <tissue evidence="7">Muscle</tissue>
    </source>
</reference>
<dbReference type="Proteomes" id="UP000694851">
    <property type="component" value="Unplaced"/>
</dbReference>
<dbReference type="SMART" id="SM00032">
    <property type="entry name" value="CCP"/>
    <property type="match status" value="1"/>
</dbReference>
<organism evidence="6 7">
    <name type="scientific">Hipposideros armiger</name>
    <name type="common">Great Himalayan leaf-nosed bat</name>
    <dbReference type="NCBI Taxonomy" id="186990"/>
    <lineage>
        <taxon>Eukaryota</taxon>
        <taxon>Metazoa</taxon>
        <taxon>Chordata</taxon>
        <taxon>Craniata</taxon>
        <taxon>Vertebrata</taxon>
        <taxon>Euteleostomi</taxon>
        <taxon>Mammalia</taxon>
        <taxon>Eutheria</taxon>
        <taxon>Laurasiatheria</taxon>
        <taxon>Chiroptera</taxon>
        <taxon>Yinpterochiroptera</taxon>
        <taxon>Rhinolophoidea</taxon>
        <taxon>Hipposideridae</taxon>
        <taxon>Hipposideros</taxon>
    </lineage>
</organism>
<dbReference type="PANTHER" id="PTHR46879:SF1">
    <property type="entry name" value="SUSHI DOMAIN-CONTAINING PROTEIN 3"/>
    <property type="match status" value="1"/>
</dbReference>
<accession>A0A8B7QEL3</accession>
<dbReference type="Pfam" id="PF00084">
    <property type="entry name" value="Sushi"/>
    <property type="match status" value="1"/>
</dbReference>
<feature type="disulfide bond" evidence="2">
    <location>
        <begin position="32"/>
        <end position="75"/>
    </location>
</feature>
<dbReference type="InterPro" id="IPR035976">
    <property type="entry name" value="Sushi/SCR/CCP_sf"/>
</dbReference>
<feature type="region of interest" description="Disordered" evidence="3">
    <location>
        <begin position="243"/>
        <end position="265"/>
    </location>
</feature>
<feature type="region of interest" description="Disordered" evidence="3">
    <location>
        <begin position="1"/>
        <end position="36"/>
    </location>
</feature>
<dbReference type="PANTHER" id="PTHR46879">
    <property type="entry name" value="SUSHI DOMAIN-CONTAINING PROTEIN 3"/>
    <property type="match status" value="1"/>
</dbReference>
<dbReference type="KEGG" id="hai:109375542"/>
<dbReference type="InterPro" id="IPR000436">
    <property type="entry name" value="Sushi_SCR_CCP_dom"/>
</dbReference>
<keyword evidence="2" id="KW-0768">Sushi</keyword>
<dbReference type="OrthoDB" id="9939976at2759"/>
<evidence type="ECO:0000259" key="5">
    <source>
        <dbReference type="PROSITE" id="PS50923"/>
    </source>
</evidence>
<keyword evidence="6" id="KW-1185">Reference proteome</keyword>
<keyword evidence="4" id="KW-0812">Transmembrane</keyword>
<evidence type="ECO:0000256" key="3">
    <source>
        <dbReference type="SAM" id="MobiDB-lite"/>
    </source>
</evidence>
<dbReference type="PROSITE" id="PS50923">
    <property type="entry name" value="SUSHI"/>
    <property type="match status" value="1"/>
</dbReference>
<feature type="compositionally biased region" description="Basic residues" evidence="3">
    <location>
        <begin position="1"/>
        <end position="14"/>
    </location>
</feature>
<dbReference type="InterPro" id="IPR053067">
    <property type="entry name" value="SUSD3"/>
</dbReference>